<dbReference type="SUPFAM" id="SSF103473">
    <property type="entry name" value="MFS general substrate transporter"/>
    <property type="match status" value="1"/>
</dbReference>
<dbReference type="PANTHER" id="PTHR23527:SF1">
    <property type="entry name" value="BLL3282 PROTEIN"/>
    <property type="match status" value="1"/>
</dbReference>
<evidence type="ECO:0000256" key="4">
    <source>
        <dbReference type="SAM" id="Phobius"/>
    </source>
</evidence>
<feature type="transmembrane region" description="Helical" evidence="4">
    <location>
        <begin position="240"/>
        <end position="265"/>
    </location>
</feature>
<evidence type="ECO:0000313" key="6">
    <source>
        <dbReference type="EMBL" id="RCW76226.1"/>
    </source>
</evidence>
<keyword evidence="2 4" id="KW-1133">Transmembrane helix</keyword>
<feature type="transmembrane region" description="Helical" evidence="4">
    <location>
        <begin position="370"/>
        <end position="387"/>
    </location>
</feature>
<dbReference type="PROSITE" id="PS50850">
    <property type="entry name" value="MFS"/>
    <property type="match status" value="1"/>
</dbReference>
<dbReference type="InterPro" id="IPR011701">
    <property type="entry name" value="MFS"/>
</dbReference>
<name>A0A368YA60_9BURK</name>
<comment type="caution">
    <text evidence="6">The sequence shown here is derived from an EMBL/GenBank/DDBJ whole genome shotgun (WGS) entry which is preliminary data.</text>
</comment>
<keyword evidence="1 4" id="KW-0812">Transmembrane</keyword>
<dbReference type="RefSeq" id="WP_114466164.1">
    <property type="nucleotide sequence ID" value="NZ_QPJK01000001.1"/>
</dbReference>
<evidence type="ECO:0000256" key="2">
    <source>
        <dbReference type="ARBA" id="ARBA00022989"/>
    </source>
</evidence>
<dbReference type="InterPro" id="IPR036259">
    <property type="entry name" value="MFS_trans_sf"/>
</dbReference>
<proteinExistence type="predicted"/>
<dbReference type="Gene3D" id="1.20.1250.20">
    <property type="entry name" value="MFS general substrate transporter like domains"/>
    <property type="match status" value="2"/>
</dbReference>
<evidence type="ECO:0000259" key="5">
    <source>
        <dbReference type="PROSITE" id="PS50850"/>
    </source>
</evidence>
<feature type="transmembrane region" description="Helical" evidence="4">
    <location>
        <begin position="277"/>
        <end position="297"/>
    </location>
</feature>
<feature type="transmembrane region" description="Helical" evidence="4">
    <location>
        <begin position="335"/>
        <end position="358"/>
    </location>
</feature>
<evidence type="ECO:0000256" key="1">
    <source>
        <dbReference type="ARBA" id="ARBA00022692"/>
    </source>
</evidence>
<dbReference type="InterPro" id="IPR020846">
    <property type="entry name" value="MFS_dom"/>
</dbReference>
<dbReference type="EMBL" id="QPJK01000001">
    <property type="protein sequence ID" value="RCW76226.1"/>
    <property type="molecule type" value="Genomic_DNA"/>
</dbReference>
<feature type="transmembrane region" description="Helical" evidence="4">
    <location>
        <begin position="78"/>
        <end position="107"/>
    </location>
</feature>
<dbReference type="PANTHER" id="PTHR23527">
    <property type="entry name" value="BLL3282 PROTEIN"/>
    <property type="match status" value="1"/>
</dbReference>
<dbReference type="AlphaFoldDB" id="A0A368YA60"/>
<dbReference type="GO" id="GO:0022857">
    <property type="term" value="F:transmembrane transporter activity"/>
    <property type="evidence" value="ECO:0007669"/>
    <property type="project" value="InterPro"/>
</dbReference>
<dbReference type="Proteomes" id="UP000252884">
    <property type="component" value="Unassembled WGS sequence"/>
</dbReference>
<feature type="transmembrane region" description="Helical" evidence="4">
    <location>
        <begin position="303"/>
        <end position="323"/>
    </location>
</feature>
<feature type="transmembrane region" description="Helical" evidence="4">
    <location>
        <begin position="43"/>
        <end position="66"/>
    </location>
</feature>
<accession>A0A368YA60</accession>
<organism evidence="6 7">
    <name type="scientific">Pseudorhodoferax soli</name>
    <dbReference type="NCBI Taxonomy" id="545864"/>
    <lineage>
        <taxon>Bacteria</taxon>
        <taxon>Pseudomonadati</taxon>
        <taxon>Pseudomonadota</taxon>
        <taxon>Betaproteobacteria</taxon>
        <taxon>Burkholderiales</taxon>
        <taxon>Comamonadaceae</taxon>
    </lineage>
</organism>
<dbReference type="OrthoDB" id="8724598at2"/>
<reference evidence="6 7" key="1">
    <citation type="submission" date="2018-07" db="EMBL/GenBank/DDBJ databases">
        <title>Genomic Encyclopedia of Type Strains, Phase IV (KMG-IV): sequencing the most valuable type-strain genomes for metagenomic binning, comparative biology and taxonomic classification.</title>
        <authorList>
            <person name="Goeker M."/>
        </authorList>
    </citation>
    <scope>NUCLEOTIDE SEQUENCE [LARGE SCALE GENOMIC DNA]</scope>
    <source>
        <strain evidence="6 7">DSM 21634</strain>
    </source>
</reference>
<keyword evidence="3 4" id="KW-0472">Membrane</keyword>
<evidence type="ECO:0000256" key="3">
    <source>
        <dbReference type="ARBA" id="ARBA00023136"/>
    </source>
</evidence>
<sequence length="400" mass="40184">MTGPWMTLAITLAVQAMVSMALLTLPVMAPVVASALGVSAALVGVYVALVYAGAMAASLAAGAAVARFGAIRVSQAGLVLCAAGLALCAVPHAAASALGAVLIGLGYGPITPSSSHLLSKSTPAHRMSLVFSVKQTGVPLGGMLAGALVPSLMLLLGWQGALLAAAAANLVCAVIAQPLRAELDADRRTDKPMALGNLAQPIRLVLGHPALKMLAACSFVFSIAQLSLTTYLVTYLNEGLAYGLVAAGLALSLAQLGGVVGRILWGWVADRGMGARRMLALLAAVMALGSAATALLSPAQPQWLVLVVLVVFGASAIGWNGVYLAEVARQAPPGLAGVATGGTLAFTFFGVVLGPPVFGALSALFETYRAGYLALAVPTGLCCVALLRARPSAQATDGGR</sequence>
<feature type="domain" description="Major facilitator superfamily (MFS) profile" evidence="5">
    <location>
        <begin position="7"/>
        <end position="394"/>
    </location>
</feature>
<feature type="transmembrane region" description="Helical" evidence="4">
    <location>
        <begin position="213"/>
        <end position="234"/>
    </location>
</feature>
<dbReference type="Pfam" id="PF07690">
    <property type="entry name" value="MFS_1"/>
    <property type="match status" value="1"/>
</dbReference>
<protein>
    <submittedName>
        <fullName evidence="6">Sugar phosphate permease</fullName>
    </submittedName>
</protein>
<dbReference type="InterPro" id="IPR052952">
    <property type="entry name" value="MFS-Transporter"/>
</dbReference>
<keyword evidence="7" id="KW-1185">Reference proteome</keyword>
<gene>
    <name evidence="6" type="ORF">DES41_101832</name>
</gene>
<evidence type="ECO:0000313" key="7">
    <source>
        <dbReference type="Proteomes" id="UP000252884"/>
    </source>
</evidence>